<dbReference type="RefSeq" id="WP_309541321.1">
    <property type="nucleotide sequence ID" value="NZ_CP133659.1"/>
</dbReference>
<dbReference type="Proteomes" id="UP001180616">
    <property type="component" value="Chromosome"/>
</dbReference>
<evidence type="ECO:0000313" key="1">
    <source>
        <dbReference type="EMBL" id="WMW65303.1"/>
    </source>
</evidence>
<reference evidence="1" key="1">
    <citation type="submission" date="2023-09" db="EMBL/GenBank/DDBJ databases">
        <authorList>
            <consortium name="CW5 consortium"/>
            <person name="Lu C.-W."/>
        </authorList>
    </citation>
    <scope>NUCLEOTIDE SEQUENCE</scope>
    <source>
        <strain evidence="1">KPS</strain>
    </source>
</reference>
<dbReference type="EMBL" id="CP133659">
    <property type="protein sequence ID" value="WMW65303.1"/>
    <property type="molecule type" value="Genomic_DNA"/>
</dbReference>
<proteinExistence type="predicted"/>
<organism evidence="1 2">
    <name type="scientific">Nitratidesulfovibrio liaohensis</name>
    <dbReference type="NCBI Taxonomy" id="2604158"/>
    <lineage>
        <taxon>Bacteria</taxon>
        <taxon>Pseudomonadati</taxon>
        <taxon>Thermodesulfobacteriota</taxon>
        <taxon>Desulfovibrionia</taxon>
        <taxon>Desulfovibrionales</taxon>
        <taxon>Desulfovibrionaceae</taxon>
        <taxon>Nitratidesulfovibrio</taxon>
    </lineage>
</organism>
<gene>
    <name evidence="1" type="ORF">KPS_003418</name>
</gene>
<sequence length="53" mass="6041">MSKHWSGQICPETGTYGQYNDATGAYAGAQYDRHVKKGDKFPPSENNHHFRKK</sequence>
<evidence type="ECO:0008006" key="3">
    <source>
        <dbReference type="Google" id="ProtNLM"/>
    </source>
</evidence>
<accession>A0ABY9R0L9</accession>
<protein>
    <recommendedName>
        <fullName evidence="3">YjzC family protein</fullName>
    </recommendedName>
</protein>
<evidence type="ECO:0000313" key="2">
    <source>
        <dbReference type="Proteomes" id="UP001180616"/>
    </source>
</evidence>
<keyword evidence="2" id="KW-1185">Reference proteome</keyword>
<name>A0ABY9R0L9_9BACT</name>